<dbReference type="SMART" id="SM00524">
    <property type="entry name" value="DWB"/>
    <property type="match status" value="1"/>
</dbReference>
<dbReference type="Proteomes" id="UP001164746">
    <property type="component" value="Chromosome 16"/>
</dbReference>
<evidence type="ECO:0000259" key="3">
    <source>
        <dbReference type="PROSITE" id="PS51076"/>
    </source>
</evidence>
<dbReference type="InterPro" id="IPR001132">
    <property type="entry name" value="SMAD_dom_Dwarfin-type"/>
</dbReference>
<evidence type="ECO:0000256" key="2">
    <source>
        <dbReference type="ARBA" id="ARBA00023163"/>
    </source>
</evidence>
<keyword evidence="1" id="KW-0805">Transcription regulation</keyword>
<dbReference type="Gene3D" id="2.60.200.10">
    <property type="match status" value="1"/>
</dbReference>
<dbReference type="PROSITE" id="PS51076">
    <property type="entry name" value="MH2"/>
    <property type="match status" value="1"/>
</dbReference>
<reference evidence="4" key="1">
    <citation type="submission" date="2022-11" db="EMBL/GenBank/DDBJ databases">
        <title>Centuries of genome instability and evolution in soft-shell clam transmissible cancer (bioRxiv).</title>
        <authorList>
            <person name="Hart S.F.M."/>
            <person name="Yonemitsu M.A."/>
            <person name="Giersch R.M."/>
            <person name="Beal B.F."/>
            <person name="Arriagada G."/>
            <person name="Davis B.W."/>
            <person name="Ostrander E.A."/>
            <person name="Goff S.P."/>
            <person name="Metzger M.J."/>
        </authorList>
    </citation>
    <scope>NUCLEOTIDE SEQUENCE</scope>
    <source>
        <strain evidence="4">MELC-2E11</strain>
        <tissue evidence="4">Siphon/mantle</tissue>
    </source>
</reference>
<evidence type="ECO:0000313" key="5">
    <source>
        <dbReference type="Proteomes" id="UP001164746"/>
    </source>
</evidence>
<keyword evidence="5" id="KW-1185">Reference proteome</keyword>
<accession>A0ABY7G6G3</accession>
<proteinExistence type="predicted"/>
<dbReference type="EMBL" id="CP111027">
    <property type="protein sequence ID" value="WAR30020.1"/>
    <property type="molecule type" value="Genomic_DNA"/>
</dbReference>
<evidence type="ECO:0000313" key="4">
    <source>
        <dbReference type="EMBL" id="WAR30020.1"/>
    </source>
</evidence>
<name>A0ABY7G6G3_MYAAR</name>
<dbReference type="InterPro" id="IPR017855">
    <property type="entry name" value="SMAD-like_dom_sf"/>
</dbReference>
<organism evidence="4 5">
    <name type="scientific">Mya arenaria</name>
    <name type="common">Soft-shell clam</name>
    <dbReference type="NCBI Taxonomy" id="6604"/>
    <lineage>
        <taxon>Eukaryota</taxon>
        <taxon>Metazoa</taxon>
        <taxon>Spiralia</taxon>
        <taxon>Lophotrochozoa</taxon>
        <taxon>Mollusca</taxon>
        <taxon>Bivalvia</taxon>
        <taxon>Autobranchia</taxon>
        <taxon>Heteroconchia</taxon>
        <taxon>Euheterodonta</taxon>
        <taxon>Imparidentia</taxon>
        <taxon>Neoheterodontei</taxon>
        <taxon>Myida</taxon>
        <taxon>Myoidea</taxon>
        <taxon>Myidae</taxon>
        <taxon>Mya</taxon>
    </lineage>
</organism>
<keyword evidence="2" id="KW-0804">Transcription</keyword>
<dbReference type="SUPFAM" id="SSF49879">
    <property type="entry name" value="SMAD/FHA domain"/>
    <property type="match status" value="1"/>
</dbReference>
<feature type="domain" description="MH2" evidence="3">
    <location>
        <begin position="18"/>
        <end position="238"/>
    </location>
</feature>
<dbReference type="PANTHER" id="PTHR13703:SF45">
    <property type="entry name" value="MOTHERS AGAINST DECAPENTAPLEGIC HOMOLOG"/>
    <property type="match status" value="1"/>
</dbReference>
<protein>
    <submittedName>
        <fullName evidence="4">SMAD4-like protein</fullName>
    </submittedName>
</protein>
<dbReference type="InterPro" id="IPR013790">
    <property type="entry name" value="Dwarfin"/>
</dbReference>
<sequence length="246" mass="26924">GTASHCRIQTPHAGTASHCRVQTPRYLLLLTNHISKSEKHLKSRTAVVRSQLTVIPIRRVSTDFVSDNFQMSIDLKPVKEPGKGVQLDYRGEGDVWIRCVSDHSVFVQSYYLDSEAGRAPGDAVFDIRQCHRQMQQQAATAQAAAAAQAAAVAGTVPGPASVGGIAPAVGLSAAAGIGVDDLRRLCILRLSFVKGWGPDYPRHSIKETPCWIEVQLHRPLQLLDEVLQAMPLNESRVNRGYFLDKH</sequence>
<dbReference type="PANTHER" id="PTHR13703">
    <property type="entry name" value="SMAD"/>
    <property type="match status" value="1"/>
</dbReference>
<evidence type="ECO:0000256" key="1">
    <source>
        <dbReference type="ARBA" id="ARBA00023015"/>
    </source>
</evidence>
<gene>
    <name evidence="4" type="ORF">MAR_003588</name>
</gene>
<feature type="non-terminal residue" evidence="4">
    <location>
        <position position="1"/>
    </location>
</feature>
<dbReference type="Pfam" id="PF03166">
    <property type="entry name" value="MH2"/>
    <property type="match status" value="1"/>
</dbReference>
<dbReference type="InterPro" id="IPR008984">
    <property type="entry name" value="SMAD_FHA_dom_sf"/>
</dbReference>